<dbReference type="Proteomes" id="UP000254589">
    <property type="component" value="Unassembled WGS sequence"/>
</dbReference>
<proteinExistence type="predicted"/>
<evidence type="ECO:0000256" key="1">
    <source>
        <dbReference type="SAM" id="MobiDB-lite"/>
    </source>
</evidence>
<accession>A0AAJ5CZF9</accession>
<feature type="compositionally biased region" description="Polar residues" evidence="1">
    <location>
        <begin position="161"/>
        <end position="173"/>
    </location>
</feature>
<sequence>MCPVSGAGAPRSHPLVTTSTSAQSTTSTSTLPNALGANVREVRQAGRWPRFSLRMNQLLVSSRTPTVAGQASGFEGRWPVSQESHTRVDALADRPSSSARPQPTSALVLDGMLTLLDAAPAQQANVGALVGPPSSSNQWPPFSETPNLLTRYPGMSTTPTDTAALTSRPSGSFRQPPLLDARTGQKRAAPQRADSWYRTGLPPPPTKIPVKVIADETLLAIQAAVEAAQTIGQALDTAALAQALGVPRETLGLYVVDNALTAEARNRLTQLVGGNTGVKPKTRGVDKVKRKARGPNVRLAPDYWPTLKFEVHSVRPFNARAFGDRYSVPHSTVRRHVKTLREQSASQAMGLGSVAPTAPRRFGSVMRRVEPQDLLALRDERARGGPFDRSDWAQERSLSIYSVCKYVTLEGELTELGLSLLDQDSLARKMHDSVS</sequence>
<evidence type="ECO:0000313" key="2">
    <source>
        <dbReference type="EMBL" id="SUA89646.1"/>
    </source>
</evidence>
<organism evidence="2 3">
    <name type="scientific">Pandoraea pulmonicola</name>
    <dbReference type="NCBI Taxonomy" id="93221"/>
    <lineage>
        <taxon>Bacteria</taxon>
        <taxon>Pseudomonadati</taxon>
        <taxon>Pseudomonadota</taxon>
        <taxon>Betaproteobacteria</taxon>
        <taxon>Burkholderiales</taxon>
        <taxon>Burkholderiaceae</taxon>
        <taxon>Pandoraea</taxon>
    </lineage>
</organism>
<gene>
    <name evidence="2" type="ORF">NCTC13159_01113</name>
</gene>
<evidence type="ECO:0000313" key="3">
    <source>
        <dbReference type="Proteomes" id="UP000254589"/>
    </source>
</evidence>
<comment type="caution">
    <text evidence="2">The sequence shown here is derived from an EMBL/GenBank/DDBJ whole genome shotgun (WGS) entry which is preliminary data.</text>
</comment>
<feature type="compositionally biased region" description="Low complexity" evidence="1">
    <location>
        <begin position="17"/>
        <end position="30"/>
    </location>
</feature>
<name>A0AAJ5CZF9_PANPU</name>
<protein>
    <submittedName>
        <fullName evidence="2">Uncharacterized protein</fullName>
    </submittedName>
</protein>
<dbReference type="EMBL" id="UGSJ01000001">
    <property type="protein sequence ID" value="SUA89646.1"/>
    <property type="molecule type" value="Genomic_DNA"/>
</dbReference>
<feature type="region of interest" description="Disordered" evidence="1">
    <location>
        <begin position="161"/>
        <end position="201"/>
    </location>
</feature>
<dbReference type="AlphaFoldDB" id="A0AAJ5CZF9"/>
<reference evidence="2 3" key="1">
    <citation type="submission" date="2018-06" db="EMBL/GenBank/DDBJ databases">
        <authorList>
            <consortium name="Pathogen Informatics"/>
            <person name="Doyle S."/>
        </authorList>
    </citation>
    <scope>NUCLEOTIDE SEQUENCE [LARGE SCALE GENOMIC DNA]</scope>
    <source>
        <strain evidence="2 3">NCTC13159</strain>
    </source>
</reference>
<feature type="region of interest" description="Disordered" evidence="1">
    <location>
        <begin position="1"/>
        <end position="32"/>
    </location>
</feature>